<sequence length="347" mass="36527">MTSQTGKPTLRDVAREAGVDVATASRSLSPTSKRPVNEQTRSRVKDVAQRLGYLPDEAARTLRTSRSRAVGVLIPNMANPAMPPLVQGVEQVLTQHGYTTLFADTVDDAGAESARIATFLSWRISGLILVTARRADTMPAVLHGQEIPVVLLSRKFSGSAAPSASADEAVGVQQALQHLVDLGHRRIAYIGQPLMTSIGYEKLLAFRDRSAALGLDVPQQHVVVCPGFQEPDGFAAASAVLAGPARPTAILCGNDMMALGCLRALAAAGLRCPEDVSVIGYHDIPLVDRLSPPLTTIRVPYFDMGVAAADLLVDALSGVGGGPHSVVVHPQLVVRGTTGPVREVSSS</sequence>
<dbReference type="Pfam" id="PF13377">
    <property type="entry name" value="Peripla_BP_3"/>
    <property type="match status" value="1"/>
</dbReference>
<organism evidence="6 7">
    <name type="scientific">Nakamurella alba</name>
    <dbReference type="NCBI Taxonomy" id="2665158"/>
    <lineage>
        <taxon>Bacteria</taxon>
        <taxon>Bacillati</taxon>
        <taxon>Actinomycetota</taxon>
        <taxon>Actinomycetes</taxon>
        <taxon>Nakamurellales</taxon>
        <taxon>Nakamurellaceae</taxon>
        <taxon>Nakamurella</taxon>
    </lineage>
</organism>
<dbReference type="CDD" id="cd01392">
    <property type="entry name" value="HTH_LacI"/>
    <property type="match status" value="1"/>
</dbReference>
<reference evidence="6 7" key="1">
    <citation type="submission" date="2019-11" db="EMBL/GenBank/DDBJ databases">
        <authorList>
            <person name="Jiang L.-Q."/>
        </authorList>
    </citation>
    <scope>NUCLEOTIDE SEQUENCE [LARGE SCALE GENOMIC DNA]</scope>
    <source>
        <strain evidence="6 7">YIM 132087</strain>
    </source>
</reference>
<dbReference type="PANTHER" id="PTHR30146:SF155">
    <property type="entry name" value="ALANINE RACEMASE"/>
    <property type="match status" value="1"/>
</dbReference>
<evidence type="ECO:0000259" key="5">
    <source>
        <dbReference type="PROSITE" id="PS50932"/>
    </source>
</evidence>
<dbReference type="GO" id="GO:0000976">
    <property type="term" value="F:transcription cis-regulatory region binding"/>
    <property type="evidence" value="ECO:0007669"/>
    <property type="project" value="TreeGrafter"/>
</dbReference>
<feature type="compositionally biased region" description="Polar residues" evidence="4">
    <location>
        <begin position="24"/>
        <end position="39"/>
    </location>
</feature>
<feature type="compositionally biased region" description="Basic and acidic residues" evidence="4">
    <location>
        <begin position="9"/>
        <end position="18"/>
    </location>
</feature>
<keyword evidence="1" id="KW-0805">Transcription regulation</keyword>
<dbReference type="Gene3D" id="3.40.50.2300">
    <property type="match status" value="2"/>
</dbReference>
<evidence type="ECO:0000313" key="7">
    <source>
        <dbReference type="Proteomes" id="UP000460221"/>
    </source>
</evidence>
<dbReference type="SUPFAM" id="SSF47413">
    <property type="entry name" value="lambda repressor-like DNA-binding domains"/>
    <property type="match status" value="1"/>
</dbReference>
<proteinExistence type="predicted"/>
<dbReference type="AlphaFoldDB" id="A0A7K1FM29"/>
<dbReference type="InterPro" id="IPR046335">
    <property type="entry name" value="LacI/GalR-like_sensor"/>
</dbReference>
<dbReference type="InterPro" id="IPR028082">
    <property type="entry name" value="Peripla_BP_I"/>
</dbReference>
<protein>
    <submittedName>
        <fullName evidence="6">LacI family DNA-binding transcriptional regulator</fullName>
    </submittedName>
</protein>
<dbReference type="GO" id="GO:0003700">
    <property type="term" value="F:DNA-binding transcription factor activity"/>
    <property type="evidence" value="ECO:0007669"/>
    <property type="project" value="TreeGrafter"/>
</dbReference>
<feature type="region of interest" description="Disordered" evidence="4">
    <location>
        <begin position="1"/>
        <end position="41"/>
    </location>
</feature>
<feature type="domain" description="HTH lacI-type" evidence="5">
    <location>
        <begin position="8"/>
        <end position="64"/>
    </location>
</feature>
<dbReference type="SUPFAM" id="SSF53822">
    <property type="entry name" value="Periplasmic binding protein-like I"/>
    <property type="match status" value="1"/>
</dbReference>
<keyword evidence="7" id="KW-1185">Reference proteome</keyword>
<gene>
    <name evidence="6" type="ORF">GIS00_14785</name>
</gene>
<evidence type="ECO:0000256" key="2">
    <source>
        <dbReference type="ARBA" id="ARBA00023125"/>
    </source>
</evidence>
<evidence type="ECO:0000256" key="3">
    <source>
        <dbReference type="ARBA" id="ARBA00023163"/>
    </source>
</evidence>
<dbReference type="RefSeq" id="WP_154769160.1">
    <property type="nucleotide sequence ID" value="NZ_WLYK01000005.1"/>
</dbReference>
<keyword evidence="2 6" id="KW-0238">DNA-binding</keyword>
<dbReference type="EMBL" id="WLYK01000005">
    <property type="protein sequence ID" value="MTD15207.1"/>
    <property type="molecule type" value="Genomic_DNA"/>
</dbReference>
<keyword evidence="3" id="KW-0804">Transcription</keyword>
<accession>A0A7K1FM29</accession>
<dbReference type="PANTHER" id="PTHR30146">
    <property type="entry name" value="LACI-RELATED TRANSCRIPTIONAL REPRESSOR"/>
    <property type="match status" value="1"/>
</dbReference>
<dbReference type="InterPro" id="IPR010982">
    <property type="entry name" value="Lambda_DNA-bd_dom_sf"/>
</dbReference>
<dbReference type="PROSITE" id="PS50932">
    <property type="entry name" value="HTH_LACI_2"/>
    <property type="match status" value="1"/>
</dbReference>
<dbReference type="InterPro" id="IPR000843">
    <property type="entry name" value="HTH_LacI"/>
</dbReference>
<evidence type="ECO:0000256" key="1">
    <source>
        <dbReference type="ARBA" id="ARBA00023015"/>
    </source>
</evidence>
<dbReference type="SMART" id="SM00354">
    <property type="entry name" value="HTH_LACI"/>
    <property type="match status" value="1"/>
</dbReference>
<dbReference type="Pfam" id="PF00356">
    <property type="entry name" value="LacI"/>
    <property type="match status" value="1"/>
</dbReference>
<dbReference type="Proteomes" id="UP000460221">
    <property type="component" value="Unassembled WGS sequence"/>
</dbReference>
<dbReference type="CDD" id="cd06267">
    <property type="entry name" value="PBP1_LacI_sugar_binding-like"/>
    <property type="match status" value="1"/>
</dbReference>
<comment type="caution">
    <text evidence="6">The sequence shown here is derived from an EMBL/GenBank/DDBJ whole genome shotgun (WGS) entry which is preliminary data.</text>
</comment>
<name>A0A7K1FM29_9ACTN</name>
<evidence type="ECO:0000313" key="6">
    <source>
        <dbReference type="EMBL" id="MTD15207.1"/>
    </source>
</evidence>
<dbReference type="Gene3D" id="1.10.260.40">
    <property type="entry name" value="lambda repressor-like DNA-binding domains"/>
    <property type="match status" value="1"/>
</dbReference>
<evidence type="ECO:0000256" key="4">
    <source>
        <dbReference type="SAM" id="MobiDB-lite"/>
    </source>
</evidence>